<dbReference type="CDD" id="cd22997">
    <property type="entry name" value="GT_LH"/>
    <property type="match status" value="1"/>
</dbReference>
<dbReference type="KEGG" id="kdj:28964513"/>
<evidence type="ECO:0000313" key="2">
    <source>
        <dbReference type="EMBL" id="WWC58274.1"/>
    </source>
</evidence>
<reference evidence="2" key="2">
    <citation type="submission" date="2013-07" db="EMBL/GenBank/DDBJ databases">
        <authorList>
            <consortium name="The Broad Institute Genome Sequencing Platform"/>
            <person name="Cuomo C."/>
            <person name="Litvintseva A."/>
            <person name="Chen Y."/>
            <person name="Heitman J."/>
            <person name="Sun S."/>
            <person name="Springer D."/>
            <person name="Dromer F."/>
            <person name="Young S.K."/>
            <person name="Zeng Q."/>
            <person name="Gargeya S."/>
            <person name="Fitzgerald M."/>
            <person name="Abouelleil A."/>
            <person name="Alvarado L."/>
            <person name="Berlin A.M."/>
            <person name="Chapman S.B."/>
            <person name="Dewar J."/>
            <person name="Goldberg J."/>
            <person name="Griggs A."/>
            <person name="Gujja S."/>
            <person name="Hansen M."/>
            <person name="Howarth C."/>
            <person name="Imamovic A."/>
            <person name="Larimer J."/>
            <person name="McCowan C."/>
            <person name="Murphy C."/>
            <person name="Pearson M."/>
            <person name="Priest M."/>
            <person name="Roberts A."/>
            <person name="Saif S."/>
            <person name="Shea T."/>
            <person name="Sykes S."/>
            <person name="Wortman J."/>
            <person name="Nusbaum C."/>
            <person name="Birren B."/>
        </authorList>
    </citation>
    <scope>NUCLEOTIDE SEQUENCE</scope>
    <source>
        <strain evidence="2">CBS 10117</strain>
    </source>
</reference>
<dbReference type="Proteomes" id="UP000078595">
    <property type="component" value="Chromosome 1"/>
</dbReference>
<dbReference type="EMBL" id="CP144530">
    <property type="protein sequence ID" value="WWC58274.1"/>
    <property type="molecule type" value="Genomic_DNA"/>
</dbReference>
<name>A0A1A6AG08_9TREE</name>
<dbReference type="STRING" id="1296121.A0A1A6AG08"/>
<sequence>MVSRQPLFSRWRRQYLPHHNHKKDRPRKAKFPGPDLRRVARVVLWLLGITMSYYFVWHIPSSHRHQAKRHTRYLEDAFTQPRQVQVFMPIDRPRVYKNADFCRTLWSAIVNGYRVTLYNWDIRTKTTSEEEEFDTHKPKVNGLARILSDNQLLQDLGILPQDFIFLVDAVDVILQLAPSVLVSRYSLLPGGIEGKPITAASFNCWPNQWNSSACLDIPASPLPMDMFYPEGTKLAPTMAPVPIHANSGLVLGSIPEMRSLLQKINATMASPEYPWIQFDQGAYNIQLQKRDLTVDNSLSIFYCAEHHTESLSLLPNGAPILPSPKYQFPFIISRTDLPEGRPVGKDKRTSNIPVALHFNGIGAKPGFKQYWEDMFPNLNDNDEQSKRWREQKVRIVKTSGWEEQSVEQICGSQLGLE</sequence>
<dbReference type="RefSeq" id="XP_018266836.1">
    <property type="nucleotide sequence ID" value="XM_018404182.1"/>
</dbReference>
<gene>
    <name evidence="1" type="ORF">I303_00814</name>
    <name evidence="2" type="ORF">I303_100812</name>
</gene>
<dbReference type="EMBL" id="KI894027">
    <property type="protein sequence ID" value="OBR88994.1"/>
    <property type="molecule type" value="Genomic_DNA"/>
</dbReference>
<dbReference type="GeneID" id="28964513"/>
<organism evidence="1">
    <name type="scientific">Kwoniella dejecticola CBS 10117</name>
    <dbReference type="NCBI Taxonomy" id="1296121"/>
    <lineage>
        <taxon>Eukaryota</taxon>
        <taxon>Fungi</taxon>
        <taxon>Dikarya</taxon>
        <taxon>Basidiomycota</taxon>
        <taxon>Agaricomycotina</taxon>
        <taxon>Tremellomycetes</taxon>
        <taxon>Tremellales</taxon>
        <taxon>Cryptococcaceae</taxon>
        <taxon>Kwoniella</taxon>
    </lineage>
</organism>
<proteinExistence type="predicted"/>
<keyword evidence="3" id="KW-1185">Reference proteome</keyword>
<evidence type="ECO:0000313" key="1">
    <source>
        <dbReference type="EMBL" id="OBR88994.1"/>
    </source>
</evidence>
<reference evidence="2" key="3">
    <citation type="submission" date="2024-02" db="EMBL/GenBank/DDBJ databases">
        <title>Comparative genomics of Cryptococcus and Kwoniella reveals pathogenesis evolution and contrasting modes of karyotype evolution via chromosome fusion or intercentromeric recombination.</title>
        <authorList>
            <person name="Coelho M.A."/>
            <person name="David-Palma M."/>
            <person name="Shea T."/>
            <person name="Bowers K."/>
            <person name="McGinley-Smith S."/>
            <person name="Mohammad A.W."/>
            <person name="Gnirke A."/>
            <person name="Yurkov A.M."/>
            <person name="Nowrousian M."/>
            <person name="Sun S."/>
            <person name="Cuomo C.A."/>
            <person name="Heitman J."/>
        </authorList>
    </citation>
    <scope>NUCLEOTIDE SEQUENCE</scope>
    <source>
        <strain evidence="2">CBS 10117</strain>
    </source>
</reference>
<protein>
    <submittedName>
        <fullName evidence="1">Uncharacterized protein</fullName>
    </submittedName>
</protein>
<dbReference type="AlphaFoldDB" id="A0A1A6AG08"/>
<evidence type="ECO:0000313" key="3">
    <source>
        <dbReference type="Proteomes" id="UP000078595"/>
    </source>
</evidence>
<reference evidence="1" key="1">
    <citation type="submission" date="2013-07" db="EMBL/GenBank/DDBJ databases">
        <title>The Genome Sequence of Cryptococcus dejecticola CBS10117.</title>
        <authorList>
            <consortium name="The Broad Institute Genome Sequencing Platform"/>
            <person name="Cuomo C."/>
            <person name="Litvintseva A."/>
            <person name="Chen Y."/>
            <person name="Heitman J."/>
            <person name="Sun S."/>
            <person name="Springer D."/>
            <person name="Dromer F."/>
            <person name="Young S.K."/>
            <person name="Zeng Q."/>
            <person name="Gargeya S."/>
            <person name="Fitzgerald M."/>
            <person name="Abouelleil A."/>
            <person name="Alvarado L."/>
            <person name="Berlin A.M."/>
            <person name="Chapman S.B."/>
            <person name="Dewar J."/>
            <person name="Goldberg J."/>
            <person name="Griggs A."/>
            <person name="Gujja S."/>
            <person name="Hansen M."/>
            <person name="Howarth C."/>
            <person name="Imamovic A."/>
            <person name="Larimer J."/>
            <person name="McCowan C."/>
            <person name="Murphy C."/>
            <person name="Pearson M."/>
            <person name="Priest M."/>
            <person name="Roberts A."/>
            <person name="Saif S."/>
            <person name="Shea T."/>
            <person name="Sykes S."/>
            <person name="Wortman J."/>
            <person name="Nusbaum C."/>
            <person name="Birren B."/>
        </authorList>
    </citation>
    <scope>NUCLEOTIDE SEQUENCE [LARGE SCALE GENOMIC DNA]</scope>
    <source>
        <strain evidence="1">CBS 10117</strain>
    </source>
</reference>
<dbReference type="OrthoDB" id="2562172at2759"/>
<accession>A0A1A6AG08</accession>
<dbReference type="VEuPathDB" id="FungiDB:I303_00814"/>